<evidence type="ECO:0000313" key="1">
    <source>
        <dbReference type="EMBL" id="KAF3584414.1"/>
    </source>
</evidence>
<sequence length="81" mass="8968">MREERPPPPPWDDRTAEDQVDHEGVAIDASGRVPVLLGRFLLWAVRGRFGPWCGCGWVNTGKPEGLRGINKMASLPTKTKS</sequence>
<name>A0A8S9RXK0_BRACR</name>
<dbReference type="AlphaFoldDB" id="A0A8S9RXK0"/>
<evidence type="ECO:0000313" key="2">
    <source>
        <dbReference type="Proteomes" id="UP000712600"/>
    </source>
</evidence>
<proteinExistence type="predicted"/>
<accession>A0A8S9RXK0</accession>
<protein>
    <submittedName>
        <fullName evidence="1">Uncharacterized protein</fullName>
    </submittedName>
</protein>
<comment type="caution">
    <text evidence="1">The sequence shown here is derived from an EMBL/GenBank/DDBJ whole genome shotgun (WGS) entry which is preliminary data.</text>
</comment>
<gene>
    <name evidence="1" type="ORF">F2Q69_00027193</name>
</gene>
<organism evidence="1 2">
    <name type="scientific">Brassica cretica</name>
    <name type="common">Mustard</name>
    <dbReference type="NCBI Taxonomy" id="69181"/>
    <lineage>
        <taxon>Eukaryota</taxon>
        <taxon>Viridiplantae</taxon>
        <taxon>Streptophyta</taxon>
        <taxon>Embryophyta</taxon>
        <taxon>Tracheophyta</taxon>
        <taxon>Spermatophyta</taxon>
        <taxon>Magnoliopsida</taxon>
        <taxon>eudicotyledons</taxon>
        <taxon>Gunneridae</taxon>
        <taxon>Pentapetalae</taxon>
        <taxon>rosids</taxon>
        <taxon>malvids</taxon>
        <taxon>Brassicales</taxon>
        <taxon>Brassicaceae</taxon>
        <taxon>Brassiceae</taxon>
        <taxon>Brassica</taxon>
    </lineage>
</organism>
<reference evidence="1" key="1">
    <citation type="submission" date="2019-12" db="EMBL/GenBank/DDBJ databases">
        <title>Genome sequencing and annotation of Brassica cretica.</title>
        <authorList>
            <person name="Studholme D.J."/>
            <person name="Sarris P."/>
        </authorList>
    </citation>
    <scope>NUCLEOTIDE SEQUENCE</scope>
    <source>
        <strain evidence="1">PFS-109/04</strain>
        <tissue evidence="1">Leaf</tissue>
    </source>
</reference>
<dbReference type="Proteomes" id="UP000712600">
    <property type="component" value="Unassembled WGS sequence"/>
</dbReference>
<dbReference type="EMBL" id="QGKX02000088">
    <property type="protein sequence ID" value="KAF3584414.1"/>
    <property type="molecule type" value="Genomic_DNA"/>
</dbReference>